<dbReference type="RefSeq" id="WP_289607702.1">
    <property type="nucleotide sequence ID" value="NZ_JAUDCG010000022.1"/>
</dbReference>
<gene>
    <name evidence="2" type="ORF">QUV96_06245</name>
</gene>
<reference evidence="2 3" key="1">
    <citation type="submission" date="2023-06" db="EMBL/GenBank/DDBJ databases">
        <title>Identification and characterization of horizontal gene transfer across gut microbiota members of farm animals based on homology search.</title>
        <authorList>
            <person name="Schwarzerova J."/>
            <person name="Nykrynova M."/>
            <person name="Jureckova K."/>
            <person name="Cejkova D."/>
            <person name="Rychlik I."/>
        </authorList>
    </citation>
    <scope>NUCLEOTIDE SEQUENCE [LARGE SCALE GENOMIC DNA]</scope>
    <source>
        <strain evidence="2 3">ET39</strain>
    </source>
</reference>
<protein>
    <submittedName>
        <fullName evidence="2">Uncharacterized protein</fullName>
    </submittedName>
</protein>
<sequence>MIPVRIQVRLEALTDQYFPGLAVHALRPCSFDSDTFDVYELEMEDGRTYWLFDDQQTLWPLAKSGIYEDAEIALEVIEQMRQNAQELQADAVLDRSELYQ</sequence>
<evidence type="ECO:0000313" key="2">
    <source>
        <dbReference type="EMBL" id="MDM8157239.1"/>
    </source>
</evidence>
<organism evidence="2 3">
    <name type="scientific">Amedibacillus dolichus</name>
    <dbReference type="NCBI Taxonomy" id="31971"/>
    <lineage>
        <taxon>Bacteria</taxon>
        <taxon>Bacillati</taxon>
        <taxon>Bacillota</taxon>
        <taxon>Erysipelotrichia</taxon>
        <taxon>Erysipelotrichales</taxon>
        <taxon>Erysipelotrichaceae</taxon>
        <taxon>Amedibacillus</taxon>
    </lineage>
</organism>
<feature type="coiled-coil region" evidence="1">
    <location>
        <begin position="67"/>
        <end position="97"/>
    </location>
</feature>
<comment type="caution">
    <text evidence="2">The sequence shown here is derived from an EMBL/GenBank/DDBJ whole genome shotgun (WGS) entry which is preliminary data.</text>
</comment>
<reference evidence="2 3" key="3">
    <citation type="submission" date="2023-06" db="EMBL/GenBank/DDBJ databases">
        <authorList>
            <person name="Zeman M."/>
            <person name="Kubasova T."/>
            <person name="Jahodarova E."/>
            <person name="Nykrynova M."/>
            <person name="Rychlik I."/>
        </authorList>
    </citation>
    <scope>NUCLEOTIDE SEQUENCE [LARGE SCALE GENOMIC DNA]</scope>
    <source>
        <strain evidence="2 3">ET39</strain>
    </source>
</reference>
<dbReference type="EMBL" id="JAUDCG010000022">
    <property type="protein sequence ID" value="MDM8157239.1"/>
    <property type="molecule type" value="Genomic_DNA"/>
</dbReference>
<name>A0ABT7UCC2_9FIRM</name>
<keyword evidence="3" id="KW-1185">Reference proteome</keyword>
<keyword evidence="1" id="KW-0175">Coiled coil</keyword>
<accession>A0ABT7UCC2</accession>
<evidence type="ECO:0000313" key="3">
    <source>
        <dbReference type="Proteomes" id="UP001529340"/>
    </source>
</evidence>
<proteinExistence type="predicted"/>
<dbReference type="Proteomes" id="UP001529340">
    <property type="component" value="Unassembled WGS sequence"/>
</dbReference>
<evidence type="ECO:0000256" key="1">
    <source>
        <dbReference type="SAM" id="Coils"/>
    </source>
</evidence>
<reference evidence="3" key="2">
    <citation type="submission" date="2023-06" db="EMBL/GenBank/DDBJ databases">
        <title>Identification and characterization of horizontal gene transfer across gut microbiota members of farm animals based on homology search.</title>
        <authorList>
            <person name="Zeman M."/>
            <person name="Kubasova T."/>
            <person name="Jahodarova E."/>
            <person name="Nykrynova M."/>
            <person name="Rychlik I."/>
        </authorList>
    </citation>
    <scope>NUCLEOTIDE SEQUENCE [LARGE SCALE GENOMIC DNA]</scope>
    <source>
        <strain evidence="3">ET39</strain>
    </source>
</reference>